<protein>
    <submittedName>
        <fullName evidence="1">Uncharacterized protein</fullName>
    </submittedName>
</protein>
<evidence type="ECO:0000313" key="1">
    <source>
        <dbReference type="EMBL" id="CEK78822.1"/>
    </source>
</evidence>
<feature type="non-terminal residue" evidence="1">
    <location>
        <position position="51"/>
    </location>
</feature>
<gene>
    <name evidence="1" type="primary">ORF112068</name>
</gene>
<sequence>MIIYTANTILDHPLLSIKPTTGGHYAATSPDPSQLNISIKCCVQNLSTQNQ</sequence>
<accession>A0A0B7ADV9</accession>
<dbReference type="EMBL" id="HACG01031957">
    <property type="protein sequence ID" value="CEK78822.1"/>
    <property type="molecule type" value="Transcribed_RNA"/>
</dbReference>
<dbReference type="AlphaFoldDB" id="A0A0B7ADV9"/>
<proteinExistence type="predicted"/>
<organism evidence="1">
    <name type="scientific">Arion vulgaris</name>
    <dbReference type="NCBI Taxonomy" id="1028688"/>
    <lineage>
        <taxon>Eukaryota</taxon>
        <taxon>Metazoa</taxon>
        <taxon>Spiralia</taxon>
        <taxon>Lophotrochozoa</taxon>
        <taxon>Mollusca</taxon>
        <taxon>Gastropoda</taxon>
        <taxon>Heterobranchia</taxon>
        <taxon>Euthyneura</taxon>
        <taxon>Panpulmonata</taxon>
        <taxon>Eupulmonata</taxon>
        <taxon>Stylommatophora</taxon>
        <taxon>Helicina</taxon>
        <taxon>Arionoidea</taxon>
        <taxon>Arionidae</taxon>
        <taxon>Arion</taxon>
    </lineage>
</organism>
<name>A0A0B7ADV9_9EUPU</name>
<reference evidence="1" key="1">
    <citation type="submission" date="2014-12" db="EMBL/GenBank/DDBJ databases">
        <title>Insight into the proteome of Arion vulgaris.</title>
        <authorList>
            <person name="Aradska J."/>
            <person name="Bulat T."/>
            <person name="Smidak R."/>
            <person name="Sarate P."/>
            <person name="Gangsoo J."/>
            <person name="Sialana F."/>
            <person name="Bilban M."/>
            <person name="Lubec G."/>
        </authorList>
    </citation>
    <scope>NUCLEOTIDE SEQUENCE</scope>
    <source>
        <tissue evidence="1">Skin</tissue>
    </source>
</reference>